<evidence type="ECO:0000256" key="6">
    <source>
        <dbReference type="ARBA" id="ARBA00023125"/>
    </source>
</evidence>
<dbReference type="InterPro" id="IPR014001">
    <property type="entry name" value="Helicase_ATP-bd"/>
</dbReference>
<feature type="compositionally biased region" description="Gly residues" evidence="8">
    <location>
        <begin position="1146"/>
        <end position="1164"/>
    </location>
</feature>
<dbReference type="SUPFAM" id="SSF52540">
    <property type="entry name" value="P-loop containing nucleoside triphosphate hydrolases"/>
    <property type="match status" value="1"/>
</dbReference>
<dbReference type="Gene3D" id="1.25.10.10">
    <property type="entry name" value="Leucine-rich Repeat Variant"/>
    <property type="match status" value="2"/>
</dbReference>
<dbReference type="VEuPathDB" id="VectorBase:AFAF013052"/>
<dbReference type="InterPro" id="IPR044078">
    <property type="entry name" value="Mot1_ATP-bd"/>
</dbReference>
<dbReference type="Pfam" id="PF12054">
    <property type="entry name" value="DUF3535"/>
    <property type="match status" value="1"/>
</dbReference>
<evidence type="ECO:0000259" key="9">
    <source>
        <dbReference type="PROSITE" id="PS51192"/>
    </source>
</evidence>
<dbReference type="InterPro" id="IPR016024">
    <property type="entry name" value="ARM-type_fold"/>
</dbReference>
<dbReference type="GO" id="GO:0016887">
    <property type="term" value="F:ATP hydrolysis activity"/>
    <property type="evidence" value="ECO:0007669"/>
    <property type="project" value="InterPro"/>
</dbReference>
<reference evidence="11" key="1">
    <citation type="submission" date="2014-01" db="EMBL/GenBank/DDBJ databases">
        <title>The Genome Sequence of Anopheles farauti FAR1 (V2).</title>
        <authorList>
            <consortium name="The Broad Institute Genomics Platform"/>
            <person name="Neafsey D.E."/>
            <person name="Besansky N."/>
            <person name="Howell P."/>
            <person name="Walton C."/>
            <person name="Young S.K."/>
            <person name="Zeng Q."/>
            <person name="Gargeya S."/>
            <person name="Fitzgerald M."/>
            <person name="Haas B."/>
            <person name="Abouelleil A."/>
            <person name="Allen A.W."/>
            <person name="Alvarado L."/>
            <person name="Arachchi H.M."/>
            <person name="Berlin A.M."/>
            <person name="Chapman S.B."/>
            <person name="Gainer-Dewar J."/>
            <person name="Goldberg J."/>
            <person name="Griggs A."/>
            <person name="Gujja S."/>
            <person name="Hansen M."/>
            <person name="Howarth C."/>
            <person name="Imamovic A."/>
            <person name="Ireland A."/>
            <person name="Larimer J."/>
            <person name="McCowan C."/>
            <person name="Murphy C."/>
            <person name="Pearson M."/>
            <person name="Poon T.W."/>
            <person name="Priest M."/>
            <person name="Roberts A."/>
            <person name="Saif S."/>
            <person name="Shea T."/>
            <person name="Sisk P."/>
            <person name="Sykes S."/>
            <person name="Wortman J."/>
            <person name="Nusbaum C."/>
            <person name="Birren B."/>
        </authorList>
    </citation>
    <scope>NUCLEOTIDE SEQUENCE [LARGE SCALE GENOMIC DNA]</scope>
    <source>
        <strain evidence="11">FAR1</strain>
    </source>
</reference>
<feature type="compositionally biased region" description="Low complexity" evidence="8">
    <location>
        <begin position="1165"/>
        <end position="1194"/>
    </location>
</feature>
<dbReference type="SUPFAM" id="SSF48371">
    <property type="entry name" value="ARM repeat"/>
    <property type="match status" value="1"/>
</dbReference>
<dbReference type="GO" id="GO:0005524">
    <property type="term" value="F:ATP binding"/>
    <property type="evidence" value="ECO:0007669"/>
    <property type="project" value="UniProtKB-KW"/>
</dbReference>
<keyword evidence="11" id="KW-1185">Reference proteome</keyword>
<keyword evidence="6" id="KW-0238">DNA-binding</keyword>
<feature type="region of interest" description="Disordered" evidence="8">
    <location>
        <begin position="212"/>
        <end position="313"/>
    </location>
</feature>
<protein>
    <recommendedName>
        <fullName evidence="9">Helicase ATP-binding domain-containing protein</fullName>
    </recommendedName>
</protein>
<dbReference type="InterPro" id="IPR027417">
    <property type="entry name" value="P-loop_NTPase"/>
</dbReference>
<dbReference type="GO" id="GO:0017025">
    <property type="term" value="F:TBP-class protein binding"/>
    <property type="evidence" value="ECO:0007669"/>
    <property type="project" value="InterPro"/>
</dbReference>
<dbReference type="GO" id="GO:0004386">
    <property type="term" value="F:helicase activity"/>
    <property type="evidence" value="ECO:0007669"/>
    <property type="project" value="UniProtKB-KW"/>
</dbReference>
<evidence type="ECO:0000256" key="3">
    <source>
        <dbReference type="ARBA" id="ARBA00022741"/>
    </source>
</evidence>
<evidence type="ECO:0000256" key="5">
    <source>
        <dbReference type="ARBA" id="ARBA00022840"/>
    </source>
</evidence>
<feature type="region of interest" description="Disordered" evidence="8">
    <location>
        <begin position="327"/>
        <end position="348"/>
    </location>
</feature>
<dbReference type="EnsemblMetazoa" id="AFAF013052-RA">
    <property type="protein sequence ID" value="AFAF013052-PA"/>
    <property type="gene ID" value="AFAF013052"/>
</dbReference>
<feature type="region of interest" description="Disordered" evidence="8">
    <location>
        <begin position="1146"/>
        <end position="1216"/>
    </location>
</feature>
<dbReference type="InterPro" id="IPR038718">
    <property type="entry name" value="SNF2-like_sf"/>
</dbReference>
<sequence length="1860" mass="203564">MTSRLDRLFILLESGSAAVTRKAAAKQIGEVQKLHPHELHNLLNRVLTYLHSNSWDTRIAAAQAVQAILANVPQWDPAAKGASPGTTPVKTEPKVEEDEEEEEDKSCDSSSTHGSSSNNAPRNGGGGPPHHHHHHHHRLSFDSFDLNAVLFKGARLMGSEGSEFDPLDENEVVDLREKLARQRALLNEKLGLSSGLLLDELVTLDDVRNNGGGSGAGSGARDHHQTSATGERLVPVQEILRLNNHRADSGEGLSCREKNRARRKARQQQLQQPFPNPIASVVGSGGGGSVSISPTAGSNNNGSNGAVEGSDLMGEPDRKRIKMEKADSLPHATSVTTTATAGAPTGSGEAVPDLTGAWVDAVDWPLDSFCSRLFLDLFSPRWETRHGSATALRELLKTHADGGGRSVYMTRAEADRQHQLWLEDATLRLLCVLALDRFGDFVSDQVVAPVRETCAQVLGTVLRQLPLPKVHQTVAILLTFVKQKEWEVRHGGLLGIKYMLVVREDLVQTFLPVIVNDVLTGLFDAVDDVGAVAASTLIPIATWLPKLLSRAQVSHIVKLLWDLLLDQDELASACNSFMGLLASILSLPAASTWIQMEPMAVLVPRLWPFLSHCSSSVRRSTLQTLKTLTTAAKGEQGEKEASGNNNGDAAGQPPPPPAPNGGATGDGATRVLTVPDTEEAKLGLNFGVKDWPPPLLQEALRHIFQRVLVEHVEDIQALAEDVWNNLVVCAELSALLHASCPYVSSWLCLAMQPVRLAFDPGSLIYAKPIQHHHRERRPRQFDSFDGGAQGVGAGGPLSSAGSGSSLHQKLFLGGAETVPLDVRERNVVRARCKAARMIGLLSRYLVLPAPGVTYTPETESPIDCYTKVLIGYLQSRSALQRLISSLVIAYWCTFDRTIQPGPPVLQERLRACLNEYVYYDEVGILFTRLLQECRDYLATLKQHKVPLLAEYEQLKVLTLDQIYQIGSATAGGTGWSADETRIKHCLKAKVAELLEDRRRSLLSSHAATALEQTTLHISTQSAVSGAVVALRCLPDRLNPVVKPLMESIKREECELLQRLSARYLSDLLEQVTARNPCPNGKIVTNLCTLLKSDPEFTPRACCPDRELHQFEPSETGDSNPYHGILTLTKQQQRCKETAAGGGILAAGGTAGAGTSTGGGSGSPRGPGRPSAASAAALDLSSTSSSSSCTAASITPNPSQDAEMLAGPAESEETQRKHARTQRLGATAAITTICAQFGANLPAKLPILWQLLLDKIQSRVVDDSYVDRLAREVIAQDETNDFMTSLQLLEVAAPFLDRSLHPQLFELLPKLCLLLRHPLKAVRHMVGRCLATLAAVDAATVMTLVINDVVPLLSCIESVIKRQGAAEAVTCIVNRLQFEIVPYVVLLVVPLLGRMSDPDQSVRLVSTHCFATLIQLMPLDGLATDGAAGTTATGGGGGVGTRHLSEDLRQRKMKDRRFLEYLFSPKTIPDFELPIKINAELRSYQQSGVNWLWFLNRYKLHGILCDDMGLGKTLQAICILAADHHQRSLDRNCAQLPSIVICPPTLTGHWVYEVEKFLPSRFLRPLHYVGLPGNREQLRQKLGTYNLIVASYDIVRKDIEFFGSVHWNYCILDEGHIIKNGRTKSSKAIKQLVANHRLILSGTPIQNNVLELWSLFDFLMPGFLGTEKQFSTRFSRPILASRDPKSSPKEQEAGALAMEALHRQVLPFLLRRVKEDVLTDLPPKITQDLLCELSPLQERLYEDFSRMHMHSSDIRECLENIDGQMAGPANKKTHVFQALRCVPEREREDWRALLEFLLSAPQVPTERLQSSKAGPFAVPSRVPDDSGRVHAQRIVDGRYRAFGQAAGFKVSKLFAVPQCLS</sequence>
<dbReference type="PANTHER" id="PTHR36498:SF1">
    <property type="entry name" value="TATA-BINDING PROTEIN-ASSOCIATED FACTOR 172"/>
    <property type="match status" value="1"/>
</dbReference>
<dbReference type="Gene3D" id="3.40.50.10810">
    <property type="entry name" value="Tandem AAA-ATPase domain"/>
    <property type="match status" value="1"/>
</dbReference>
<proteinExistence type="predicted"/>
<dbReference type="InterPro" id="IPR000330">
    <property type="entry name" value="SNF2_N"/>
</dbReference>
<evidence type="ECO:0000256" key="2">
    <source>
        <dbReference type="ARBA" id="ARBA00022737"/>
    </source>
</evidence>
<evidence type="ECO:0000256" key="4">
    <source>
        <dbReference type="ARBA" id="ARBA00022806"/>
    </source>
</evidence>
<dbReference type="EMBL" id="AXCN02000181">
    <property type="status" value="NOT_ANNOTATED_CDS"/>
    <property type="molecule type" value="Genomic_DNA"/>
</dbReference>
<dbReference type="Pfam" id="PF00176">
    <property type="entry name" value="SNF2-rel_dom"/>
    <property type="match status" value="1"/>
</dbReference>
<feature type="compositionally biased region" description="Basic residues" evidence="8">
    <location>
        <begin position="129"/>
        <end position="138"/>
    </location>
</feature>
<evidence type="ECO:0000256" key="1">
    <source>
        <dbReference type="ARBA" id="ARBA00004123"/>
    </source>
</evidence>
<keyword evidence="5" id="KW-0067">ATP-binding</keyword>
<name>A0A182QMB3_9DIPT</name>
<evidence type="ECO:0000256" key="8">
    <source>
        <dbReference type="SAM" id="MobiDB-lite"/>
    </source>
</evidence>
<feature type="region of interest" description="Disordered" evidence="8">
    <location>
        <begin position="77"/>
        <end position="139"/>
    </location>
</feature>
<feature type="compositionally biased region" description="Basic and acidic residues" evidence="8">
    <location>
        <begin position="245"/>
        <end position="258"/>
    </location>
</feature>
<reference evidence="10" key="2">
    <citation type="submission" date="2020-05" db="UniProtKB">
        <authorList>
            <consortium name="EnsemblMetazoa"/>
        </authorList>
    </citation>
    <scope>IDENTIFICATION</scope>
    <source>
        <strain evidence="10">FAR1</strain>
    </source>
</reference>
<dbReference type="SMART" id="SM00487">
    <property type="entry name" value="DEXDc"/>
    <property type="match status" value="1"/>
</dbReference>
<feature type="compositionally biased region" description="Acidic residues" evidence="8">
    <location>
        <begin position="95"/>
        <end position="105"/>
    </location>
</feature>
<dbReference type="FunFam" id="1.25.10.10:FF:000101">
    <property type="entry name" value="TATA-binding protein-associated factor 172 isoform X2"/>
    <property type="match status" value="1"/>
</dbReference>
<feature type="compositionally biased region" description="Low complexity" evidence="8">
    <location>
        <begin position="290"/>
        <end position="305"/>
    </location>
</feature>
<keyword evidence="4" id="KW-0347">Helicase</keyword>
<dbReference type="PANTHER" id="PTHR36498">
    <property type="entry name" value="TATA-BINDING PROTEIN-ASSOCIATED FACTOR 172"/>
    <property type="match status" value="1"/>
</dbReference>
<keyword evidence="2" id="KW-0677">Repeat</keyword>
<keyword evidence="7" id="KW-0539">Nucleus</keyword>
<feature type="region of interest" description="Disordered" evidence="8">
    <location>
        <begin position="630"/>
        <end position="669"/>
    </location>
</feature>
<keyword evidence="4" id="KW-0378">Hydrolase</keyword>
<dbReference type="GO" id="GO:0003677">
    <property type="term" value="F:DNA binding"/>
    <property type="evidence" value="ECO:0007669"/>
    <property type="project" value="UniProtKB-KW"/>
</dbReference>
<dbReference type="CDD" id="cd17999">
    <property type="entry name" value="DEXHc_Mot1"/>
    <property type="match status" value="1"/>
</dbReference>
<dbReference type="FunFam" id="3.40.50.10810:FF:000009">
    <property type="entry name" value="B-TFIID TATA-box-binding protein-associated factor 1"/>
    <property type="match status" value="1"/>
</dbReference>
<dbReference type="STRING" id="69004.A0A182QMB3"/>
<keyword evidence="3" id="KW-0547">Nucleotide-binding</keyword>
<feature type="compositionally biased region" description="Low complexity" evidence="8">
    <location>
        <begin position="108"/>
        <end position="117"/>
    </location>
</feature>
<organism evidence="10 11">
    <name type="scientific">Anopheles farauti</name>
    <dbReference type="NCBI Taxonomy" id="69004"/>
    <lineage>
        <taxon>Eukaryota</taxon>
        <taxon>Metazoa</taxon>
        <taxon>Ecdysozoa</taxon>
        <taxon>Arthropoda</taxon>
        <taxon>Hexapoda</taxon>
        <taxon>Insecta</taxon>
        <taxon>Pterygota</taxon>
        <taxon>Neoptera</taxon>
        <taxon>Endopterygota</taxon>
        <taxon>Diptera</taxon>
        <taxon>Nematocera</taxon>
        <taxon>Culicoidea</taxon>
        <taxon>Culicidae</taxon>
        <taxon>Anophelinae</taxon>
        <taxon>Anopheles</taxon>
    </lineage>
</organism>
<comment type="subcellular location">
    <subcellularLocation>
        <location evidence="1">Nucleus</location>
    </subcellularLocation>
</comment>
<dbReference type="PROSITE" id="PS51192">
    <property type="entry name" value="HELICASE_ATP_BIND_1"/>
    <property type="match status" value="1"/>
</dbReference>
<dbReference type="GO" id="GO:0005634">
    <property type="term" value="C:nucleus"/>
    <property type="evidence" value="ECO:0007669"/>
    <property type="project" value="UniProtKB-SubCell"/>
</dbReference>
<dbReference type="InterPro" id="IPR044972">
    <property type="entry name" value="Mot1"/>
</dbReference>
<evidence type="ECO:0000313" key="11">
    <source>
        <dbReference type="Proteomes" id="UP000075886"/>
    </source>
</evidence>
<feature type="domain" description="Helicase ATP-binding" evidence="9">
    <location>
        <begin position="1492"/>
        <end position="1661"/>
    </location>
</feature>
<dbReference type="Proteomes" id="UP000075886">
    <property type="component" value="Unassembled WGS sequence"/>
</dbReference>
<accession>A0A182QMB3</accession>
<evidence type="ECO:0000313" key="10">
    <source>
        <dbReference type="EnsemblMetazoa" id="AFAF013052-PA"/>
    </source>
</evidence>
<dbReference type="InterPro" id="IPR022707">
    <property type="entry name" value="Mot1_central_dom"/>
</dbReference>
<feature type="compositionally biased region" description="Low complexity" evidence="8">
    <location>
        <begin position="332"/>
        <end position="348"/>
    </location>
</feature>
<evidence type="ECO:0000256" key="7">
    <source>
        <dbReference type="ARBA" id="ARBA00023242"/>
    </source>
</evidence>
<dbReference type="InterPro" id="IPR011989">
    <property type="entry name" value="ARM-like"/>
</dbReference>